<evidence type="ECO:0000313" key="4">
    <source>
        <dbReference type="Proteomes" id="UP001596122"/>
    </source>
</evidence>
<accession>A0ABW0GRK7</accession>
<evidence type="ECO:0000256" key="1">
    <source>
        <dbReference type="SAM" id="Phobius"/>
    </source>
</evidence>
<keyword evidence="1" id="KW-0812">Transmembrane</keyword>
<evidence type="ECO:0000313" key="3">
    <source>
        <dbReference type="EMBL" id="MFC5382629.1"/>
    </source>
</evidence>
<keyword evidence="4" id="KW-1185">Reference proteome</keyword>
<feature type="domain" description="RCK C-terminal" evidence="2">
    <location>
        <begin position="142"/>
        <end position="227"/>
    </location>
</feature>
<comment type="caution">
    <text evidence="3">The sequence shown here is derived from an EMBL/GenBank/DDBJ whole genome shotgun (WGS) entry which is preliminary data.</text>
</comment>
<feature type="transmembrane region" description="Helical" evidence="1">
    <location>
        <begin position="97"/>
        <end position="115"/>
    </location>
</feature>
<dbReference type="InterPro" id="IPR036721">
    <property type="entry name" value="RCK_C_sf"/>
</dbReference>
<organism evidence="3 4">
    <name type="scientific">Aquipuribacter nitratireducens</name>
    <dbReference type="NCBI Taxonomy" id="650104"/>
    <lineage>
        <taxon>Bacteria</taxon>
        <taxon>Bacillati</taxon>
        <taxon>Actinomycetota</taxon>
        <taxon>Actinomycetes</taxon>
        <taxon>Micrococcales</taxon>
        <taxon>Intrasporangiaceae</taxon>
        <taxon>Aquipuribacter</taxon>
    </lineage>
</organism>
<dbReference type="Gene3D" id="3.30.70.1450">
    <property type="entry name" value="Regulator of K+ conductance, C-terminal domain"/>
    <property type="match status" value="1"/>
</dbReference>
<dbReference type="PROSITE" id="PS51202">
    <property type="entry name" value="RCK_C"/>
    <property type="match status" value="1"/>
</dbReference>
<dbReference type="Proteomes" id="UP001596122">
    <property type="component" value="Unassembled WGS sequence"/>
</dbReference>
<dbReference type="RefSeq" id="WP_340270301.1">
    <property type="nucleotide sequence ID" value="NZ_JBBEOG010000006.1"/>
</dbReference>
<name>A0ABW0GRK7_9MICO</name>
<keyword evidence="1" id="KW-1133">Transmembrane helix</keyword>
<reference evidence="4" key="1">
    <citation type="journal article" date="2019" name="Int. J. Syst. Evol. Microbiol.">
        <title>The Global Catalogue of Microorganisms (GCM) 10K type strain sequencing project: providing services to taxonomists for standard genome sequencing and annotation.</title>
        <authorList>
            <consortium name="The Broad Institute Genomics Platform"/>
            <consortium name="The Broad Institute Genome Sequencing Center for Infectious Disease"/>
            <person name="Wu L."/>
            <person name="Ma J."/>
        </authorList>
    </citation>
    <scope>NUCLEOTIDE SEQUENCE [LARGE SCALE GENOMIC DNA]</scope>
    <source>
        <strain evidence="4">CCUG 43114</strain>
    </source>
</reference>
<proteinExistence type="predicted"/>
<dbReference type="Pfam" id="PF02080">
    <property type="entry name" value="TrkA_C"/>
    <property type="match status" value="1"/>
</dbReference>
<feature type="transmembrane region" description="Helical" evidence="1">
    <location>
        <begin position="68"/>
        <end position="91"/>
    </location>
</feature>
<protein>
    <submittedName>
        <fullName evidence="3">TrkA C-terminal domain-containing protein</fullName>
    </submittedName>
</protein>
<dbReference type="SUPFAM" id="SSF116726">
    <property type="entry name" value="TrkA C-terminal domain-like"/>
    <property type="match status" value="1"/>
</dbReference>
<sequence>MTAVLLVVVVAVLGLVITRVATIAFVLTGMSPDAARFQARSALTGTGFTTGEAEAVVTHPARRRIVMVLMLLGGAGAVSAVGAVVLGFAGVDTAAGGLLRVGVLLGSLLVLLWVAQTDPVDRLLERLIRRVLRRWTDLEVRDYTALLHLRGPWRISRVRVGEGDRLASRPLDELGLTDDGVTVLGIEHADGRWDGAPAGDAHLRAGDEVLLYGTEDALVGLGRRPGP</sequence>
<evidence type="ECO:0000259" key="2">
    <source>
        <dbReference type="PROSITE" id="PS51202"/>
    </source>
</evidence>
<gene>
    <name evidence="3" type="ORF">ACFPJ6_17835</name>
</gene>
<keyword evidence="1" id="KW-0472">Membrane</keyword>
<dbReference type="EMBL" id="JBHSLD010000028">
    <property type="protein sequence ID" value="MFC5382629.1"/>
    <property type="molecule type" value="Genomic_DNA"/>
</dbReference>
<dbReference type="InterPro" id="IPR006037">
    <property type="entry name" value="RCK_C"/>
</dbReference>
<feature type="transmembrane region" description="Helical" evidence="1">
    <location>
        <begin position="6"/>
        <end position="27"/>
    </location>
</feature>